<dbReference type="Gene3D" id="3.80.30.20">
    <property type="entry name" value="tm_1862 like domain"/>
    <property type="match status" value="1"/>
</dbReference>
<dbReference type="Pfam" id="PF10105">
    <property type="entry name" value="DUF2344"/>
    <property type="match status" value="1"/>
</dbReference>
<dbReference type="SFLD" id="SFLDS00029">
    <property type="entry name" value="Radical_SAM"/>
    <property type="match status" value="1"/>
</dbReference>
<feature type="domain" description="B12-binding" evidence="1">
    <location>
        <begin position="31"/>
        <end position="183"/>
    </location>
</feature>
<dbReference type="SUPFAM" id="SSF102114">
    <property type="entry name" value="Radical SAM enzymes"/>
    <property type="match status" value="1"/>
</dbReference>
<dbReference type="NCBIfam" id="TIGR03936">
    <property type="entry name" value="sam_1_link_chp"/>
    <property type="match status" value="1"/>
</dbReference>
<dbReference type="EMBL" id="PCSH01000144">
    <property type="protein sequence ID" value="PIP40020.1"/>
    <property type="molecule type" value="Genomic_DNA"/>
</dbReference>
<dbReference type="PROSITE" id="PS51332">
    <property type="entry name" value="B12_BINDING"/>
    <property type="match status" value="1"/>
</dbReference>
<dbReference type="InterPro" id="IPR058240">
    <property type="entry name" value="rSAM_sf"/>
</dbReference>
<dbReference type="PROSITE" id="PS51918">
    <property type="entry name" value="RADICAL_SAM"/>
    <property type="match status" value="1"/>
</dbReference>
<dbReference type="NCBIfam" id="TIGR03960">
    <property type="entry name" value="rSAM_fuse_unch"/>
    <property type="match status" value="1"/>
</dbReference>
<dbReference type="Pfam" id="PF04055">
    <property type="entry name" value="Radical_SAM"/>
    <property type="match status" value="1"/>
</dbReference>
<dbReference type="InterPro" id="IPR045784">
    <property type="entry name" value="Radical_SAM_N2"/>
</dbReference>
<dbReference type="InterPro" id="IPR006158">
    <property type="entry name" value="Cobalamin-bd"/>
</dbReference>
<dbReference type="AlphaFoldDB" id="A0A2H0A5C4"/>
<organism evidence="3 4">
    <name type="scientific">Candidatus Desantisbacteria bacterium CG23_combo_of_CG06-09_8_20_14_all_40_23</name>
    <dbReference type="NCBI Taxonomy" id="1974550"/>
    <lineage>
        <taxon>Bacteria</taxon>
        <taxon>Candidatus Desantisiibacteriota</taxon>
    </lineage>
</organism>
<dbReference type="GO" id="GO:0031419">
    <property type="term" value="F:cobalamin binding"/>
    <property type="evidence" value="ECO:0007669"/>
    <property type="project" value="InterPro"/>
</dbReference>
<dbReference type="PANTHER" id="PTHR42731:SF1">
    <property type="entry name" value="RADICAL SAM DOMAIN PROTEIN"/>
    <property type="match status" value="1"/>
</dbReference>
<name>A0A2H0A5C4_9BACT</name>
<dbReference type="InterPro" id="IPR006638">
    <property type="entry name" value="Elp3/MiaA/NifB-like_rSAM"/>
</dbReference>
<sequence>MVNIERLLPKVTRPARYTGNEVNSTFKDISKAGVRIALAFPDVYEIGMSHLGLKILYEILNDLPDVAAERVYAPWLDMEEEMKSAGIPLFSLESKMPLADFDIIGFSLQYELSYTNVLNMLQLAGIPLLSRDRSKQNPLIIAGGPCAFNPEPLADFIDVFCIGEAEELIVELVECVKEHRNMTRQEMLLKLSRIEGIYVPSFYDVKYHEDGTIKEWNPNIEGVPSKIQRRVVDFERVPASIKPIVPFIEIAHDRAGLEIQRGCGRGCRFCQAGFIYRPLRGRSLNTLLKQSQKIIHETGYEEISLGSLSSTDYPDILELVRGVEKCFGRRLAISLPSLRLNSLVTEVSAILSKIKKTGLTIAPEAGTKRLSYVINKDVLDYDLPRIIRDAYAQGWKSVKLYFMIGLPTETQEDVDGIVSLISSIRCGRKQLKVSLASFVPKSHTPFQWEAQDTVSSLREKLGYIKRQLGQIRGIVFGWNEPETSFLEAVFARGDRRLGQVLLYAFEQGCKFDAWSEHFKFSLWMNAFERAGISPEFYANRKRDIKEHLPWDHIDIGVHKEYLIKEASRAYEGITTPACQTDNCKQCGACKSETSKEVTKQIPLTNYLSPSSTPALNRRIMVRLKYLRGKEVSFVSHLDMLRMFIRVLSRANIPIAYSTGFSPHPRLSFGHPLSVGVISEEEFLDIELEMPMKLDELIIRLNNVLPVGIKINAAVFIASNAPALTAIVDFIRYQVSGQGIISLSDIASFMNKREVIVQRKKKDTIKQVNIREFVQNIEMQNVECGNAEFRLMMEIKTTNSGTGKPEEVVRALCTDASITSCTRVSQCCVVHGKILSPLEVRI</sequence>
<gene>
    <name evidence="3" type="ORF">COX18_08065</name>
</gene>
<dbReference type="Pfam" id="PF19864">
    <property type="entry name" value="Radical_SAM_N2"/>
    <property type="match status" value="1"/>
</dbReference>
<dbReference type="InterPro" id="IPR023862">
    <property type="entry name" value="CHP03960_rSAM"/>
</dbReference>
<reference evidence="3 4" key="1">
    <citation type="submission" date="2017-09" db="EMBL/GenBank/DDBJ databases">
        <title>Depth-based differentiation of microbial function through sediment-hosted aquifers and enrichment of novel symbionts in the deep terrestrial subsurface.</title>
        <authorList>
            <person name="Probst A.J."/>
            <person name="Ladd B."/>
            <person name="Jarett J.K."/>
            <person name="Geller-Mcgrath D.E."/>
            <person name="Sieber C.M."/>
            <person name="Emerson J.B."/>
            <person name="Anantharaman K."/>
            <person name="Thomas B.C."/>
            <person name="Malmstrom R."/>
            <person name="Stieglmeier M."/>
            <person name="Klingl A."/>
            <person name="Woyke T."/>
            <person name="Ryan C.M."/>
            <person name="Banfield J.F."/>
        </authorList>
    </citation>
    <scope>NUCLEOTIDE SEQUENCE [LARGE SCALE GENOMIC DNA]</scope>
    <source>
        <strain evidence="3">CG23_combo_of_CG06-09_8_20_14_all_40_23</strain>
    </source>
</reference>
<protein>
    <submittedName>
        <fullName evidence="3">B12-binding domain-containing radical SAM protein</fullName>
    </submittedName>
</protein>
<proteinExistence type="predicted"/>
<dbReference type="GO" id="GO:0046872">
    <property type="term" value="F:metal ion binding"/>
    <property type="evidence" value="ECO:0007669"/>
    <property type="project" value="InterPro"/>
</dbReference>
<dbReference type="SMART" id="SM00729">
    <property type="entry name" value="Elp3"/>
    <property type="match status" value="1"/>
</dbReference>
<dbReference type="CDD" id="cd01335">
    <property type="entry name" value="Radical_SAM"/>
    <property type="match status" value="1"/>
</dbReference>
<dbReference type="PANTHER" id="PTHR42731">
    <property type="entry name" value="SLL1084 PROTEIN"/>
    <property type="match status" value="1"/>
</dbReference>
<dbReference type="SFLD" id="SFLDG01082">
    <property type="entry name" value="B12-binding_domain_containing"/>
    <property type="match status" value="1"/>
</dbReference>
<dbReference type="InterPro" id="IPR023404">
    <property type="entry name" value="rSAM_horseshoe"/>
</dbReference>
<feature type="domain" description="Radical SAM core" evidence="2">
    <location>
        <begin position="249"/>
        <end position="472"/>
    </location>
</feature>
<accession>A0A2H0A5C4</accession>
<dbReference type="InterPro" id="IPR018768">
    <property type="entry name" value="DUF2344"/>
</dbReference>
<dbReference type="Gene3D" id="3.40.50.280">
    <property type="entry name" value="Cobalamin-binding domain"/>
    <property type="match status" value="1"/>
</dbReference>
<comment type="caution">
    <text evidence="3">The sequence shown here is derived from an EMBL/GenBank/DDBJ whole genome shotgun (WGS) entry which is preliminary data.</text>
</comment>
<evidence type="ECO:0000313" key="4">
    <source>
        <dbReference type="Proteomes" id="UP000231067"/>
    </source>
</evidence>
<evidence type="ECO:0000259" key="1">
    <source>
        <dbReference type="PROSITE" id="PS51332"/>
    </source>
</evidence>
<dbReference type="InterPro" id="IPR007197">
    <property type="entry name" value="rSAM"/>
</dbReference>
<evidence type="ECO:0000259" key="2">
    <source>
        <dbReference type="PROSITE" id="PS51918"/>
    </source>
</evidence>
<dbReference type="GO" id="GO:0051536">
    <property type="term" value="F:iron-sulfur cluster binding"/>
    <property type="evidence" value="ECO:0007669"/>
    <property type="project" value="InterPro"/>
</dbReference>
<dbReference type="GO" id="GO:0003824">
    <property type="term" value="F:catalytic activity"/>
    <property type="evidence" value="ECO:0007669"/>
    <property type="project" value="InterPro"/>
</dbReference>
<dbReference type="Proteomes" id="UP000231067">
    <property type="component" value="Unassembled WGS sequence"/>
</dbReference>
<evidence type="ECO:0000313" key="3">
    <source>
        <dbReference type="EMBL" id="PIP40020.1"/>
    </source>
</evidence>